<dbReference type="Proteomes" id="UP001054837">
    <property type="component" value="Unassembled WGS sequence"/>
</dbReference>
<reference evidence="1 2" key="1">
    <citation type="submission" date="2021-06" db="EMBL/GenBank/DDBJ databases">
        <title>Caerostris darwini draft genome.</title>
        <authorList>
            <person name="Kono N."/>
            <person name="Arakawa K."/>
        </authorList>
    </citation>
    <scope>NUCLEOTIDE SEQUENCE [LARGE SCALE GENOMIC DNA]</scope>
</reference>
<protein>
    <submittedName>
        <fullName evidence="1">Uncharacterized protein</fullName>
    </submittedName>
</protein>
<evidence type="ECO:0000313" key="1">
    <source>
        <dbReference type="EMBL" id="GIY61288.1"/>
    </source>
</evidence>
<accession>A0AAV4UU63</accession>
<evidence type="ECO:0000313" key="2">
    <source>
        <dbReference type="Proteomes" id="UP001054837"/>
    </source>
</evidence>
<name>A0AAV4UU63_9ARAC</name>
<sequence>MQFSKELHFSPTEVSANQGVCASLMSRFCDAMIHYLSIGRLVPTATRRGILKRASSIVHSPVCAHHNLVSPSELNNKFSSCHPNASTS</sequence>
<proteinExistence type="predicted"/>
<keyword evidence="2" id="KW-1185">Reference proteome</keyword>
<comment type="caution">
    <text evidence="1">The sequence shown here is derived from an EMBL/GenBank/DDBJ whole genome shotgun (WGS) entry which is preliminary data.</text>
</comment>
<dbReference type="AlphaFoldDB" id="A0AAV4UU63"/>
<dbReference type="EMBL" id="BPLQ01011932">
    <property type="protein sequence ID" value="GIY61288.1"/>
    <property type="molecule type" value="Genomic_DNA"/>
</dbReference>
<gene>
    <name evidence="1" type="ORF">CDAR_216961</name>
</gene>
<organism evidence="1 2">
    <name type="scientific">Caerostris darwini</name>
    <dbReference type="NCBI Taxonomy" id="1538125"/>
    <lineage>
        <taxon>Eukaryota</taxon>
        <taxon>Metazoa</taxon>
        <taxon>Ecdysozoa</taxon>
        <taxon>Arthropoda</taxon>
        <taxon>Chelicerata</taxon>
        <taxon>Arachnida</taxon>
        <taxon>Araneae</taxon>
        <taxon>Araneomorphae</taxon>
        <taxon>Entelegynae</taxon>
        <taxon>Araneoidea</taxon>
        <taxon>Araneidae</taxon>
        <taxon>Caerostris</taxon>
    </lineage>
</organism>